<dbReference type="Proteomes" id="UP000272492">
    <property type="component" value="Chromosome"/>
</dbReference>
<proteinExistence type="inferred from homology"/>
<keyword evidence="9 14" id="KW-0472">Membrane</keyword>
<dbReference type="Proteomes" id="UP000181873">
    <property type="component" value="Unassembled WGS sequence"/>
</dbReference>
<dbReference type="NCBIfam" id="NF010801">
    <property type="entry name" value="PRK14205.1"/>
    <property type="match status" value="1"/>
</dbReference>
<dbReference type="GO" id="GO:0062054">
    <property type="term" value="F:fluoride channel activity"/>
    <property type="evidence" value="ECO:0007669"/>
    <property type="project" value="UniProtKB-UniRule"/>
</dbReference>
<dbReference type="GO" id="GO:0140114">
    <property type="term" value="P:cellular detoxification of fluoride"/>
    <property type="evidence" value="ECO:0007669"/>
    <property type="project" value="UniProtKB-UniRule"/>
</dbReference>
<keyword evidence="6 14" id="KW-1133">Transmembrane helix</keyword>
<feature type="transmembrane region" description="Helical" evidence="14">
    <location>
        <begin position="32"/>
        <end position="53"/>
    </location>
</feature>
<evidence type="ECO:0000256" key="8">
    <source>
        <dbReference type="ARBA" id="ARBA00023065"/>
    </source>
</evidence>
<keyword evidence="7 14" id="KW-0915">Sodium</keyword>
<keyword evidence="4 14" id="KW-0812">Transmembrane</keyword>
<organism evidence="16 17">
    <name type="scientific">Bacillus albus</name>
    <dbReference type="NCBI Taxonomy" id="2026189"/>
    <lineage>
        <taxon>Bacteria</taxon>
        <taxon>Bacillati</taxon>
        <taxon>Bacillota</taxon>
        <taxon>Bacilli</taxon>
        <taxon>Bacillales</taxon>
        <taxon>Bacillaceae</taxon>
        <taxon>Bacillus</taxon>
        <taxon>Bacillus cereus group</taxon>
    </lineage>
</organism>
<evidence type="ECO:0000256" key="3">
    <source>
        <dbReference type="ARBA" id="ARBA00022475"/>
    </source>
</evidence>
<feature type="transmembrane region" description="Helical" evidence="14">
    <location>
        <begin position="6"/>
        <end position="25"/>
    </location>
</feature>
<gene>
    <name evidence="14" type="primary">fluC</name>
    <name evidence="14 15" type="synonym">crcB</name>
    <name evidence="16" type="ORF">BAU25_14110</name>
    <name evidence="15" type="ORF">EJW27_01960</name>
</gene>
<dbReference type="Pfam" id="PF02537">
    <property type="entry name" value="CRCB"/>
    <property type="match status" value="1"/>
</dbReference>
<protein>
    <recommendedName>
        <fullName evidence="14">Fluoride-specific ion channel FluC</fullName>
    </recommendedName>
</protein>
<dbReference type="GeneID" id="83638788"/>
<dbReference type="EMBL" id="CP034548">
    <property type="protein sequence ID" value="AZQ45601.1"/>
    <property type="molecule type" value="Genomic_DNA"/>
</dbReference>
<comment type="activity regulation">
    <text evidence="14">Na(+) is not transported, but it plays an essential structural role and its presence is essential for fluoride channel function.</text>
</comment>
<dbReference type="PANTHER" id="PTHR28259">
    <property type="entry name" value="FLUORIDE EXPORT PROTEIN 1-RELATED"/>
    <property type="match status" value="1"/>
</dbReference>
<evidence type="ECO:0000256" key="14">
    <source>
        <dbReference type="HAMAP-Rule" id="MF_00454"/>
    </source>
</evidence>
<evidence type="ECO:0000313" key="15">
    <source>
        <dbReference type="EMBL" id="AZQ45601.1"/>
    </source>
</evidence>
<evidence type="ECO:0000313" key="16">
    <source>
        <dbReference type="EMBL" id="OJD62598.1"/>
    </source>
</evidence>
<dbReference type="PANTHER" id="PTHR28259:SF16">
    <property type="entry name" value="FLUORIDE-SPECIFIC ION CHANNEL FLUC 2"/>
    <property type="match status" value="1"/>
</dbReference>
<keyword evidence="2 14" id="KW-0813">Transport</keyword>
<dbReference type="AlphaFoldDB" id="A0A1J9T8J0"/>
<evidence type="ECO:0000313" key="18">
    <source>
        <dbReference type="Proteomes" id="UP000272492"/>
    </source>
</evidence>
<dbReference type="HAMAP" id="MF_00454">
    <property type="entry name" value="FluC"/>
    <property type="match status" value="1"/>
</dbReference>
<evidence type="ECO:0000256" key="13">
    <source>
        <dbReference type="ARBA" id="ARBA00049940"/>
    </source>
</evidence>
<feature type="transmembrane region" description="Helical" evidence="14">
    <location>
        <begin position="59"/>
        <end position="82"/>
    </location>
</feature>
<keyword evidence="18" id="KW-1185">Reference proteome</keyword>
<comment type="function">
    <text evidence="13 14">Fluoride-specific ion channel. Important for reducing fluoride concentration in the cell, thus reducing its toxicity.</text>
</comment>
<evidence type="ECO:0000256" key="1">
    <source>
        <dbReference type="ARBA" id="ARBA00004651"/>
    </source>
</evidence>
<keyword evidence="3 14" id="KW-1003">Cell membrane</keyword>
<evidence type="ECO:0000256" key="9">
    <source>
        <dbReference type="ARBA" id="ARBA00023136"/>
    </source>
</evidence>
<accession>A0A1J9T8J0</accession>
<feature type="binding site" evidence="14">
    <location>
        <position position="73"/>
    </location>
    <ligand>
        <name>Na(+)</name>
        <dbReference type="ChEBI" id="CHEBI:29101"/>
        <note>structural</note>
    </ligand>
</feature>
<dbReference type="InterPro" id="IPR003691">
    <property type="entry name" value="FluC"/>
</dbReference>
<evidence type="ECO:0000256" key="6">
    <source>
        <dbReference type="ARBA" id="ARBA00022989"/>
    </source>
</evidence>
<comment type="similarity">
    <text evidence="11 14">Belongs to the fluoride channel Fluc/FEX (TC 1.A.43) family.</text>
</comment>
<evidence type="ECO:0000256" key="12">
    <source>
        <dbReference type="ARBA" id="ARBA00035585"/>
    </source>
</evidence>
<evidence type="ECO:0000256" key="10">
    <source>
        <dbReference type="ARBA" id="ARBA00023303"/>
    </source>
</evidence>
<evidence type="ECO:0000313" key="17">
    <source>
        <dbReference type="Proteomes" id="UP000181873"/>
    </source>
</evidence>
<dbReference type="EMBL" id="MAOE01000094">
    <property type="protein sequence ID" value="OJD62598.1"/>
    <property type="molecule type" value="Genomic_DNA"/>
</dbReference>
<keyword evidence="10 14" id="KW-0407">Ion channel</keyword>
<reference evidence="15 18" key="2">
    <citation type="submission" date="2018-12" db="EMBL/GenBank/DDBJ databases">
        <authorList>
            <person name="Wang H."/>
            <person name="Peng S."/>
            <person name="Yu X."/>
            <person name="Li X."/>
        </authorList>
    </citation>
    <scope>NUCLEOTIDE SEQUENCE [LARGE SCALE GENOMIC DNA]</scope>
    <source>
        <strain evidence="15 18">PFYN01</strain>
    </source>
</reference>
<comment type="subcellular location">
    <subcellularLocation>
        <location evidence="1 14">Cell membrane</location>
        <topology evidence="1 14">Multi-pass membrane protein</topology>
    </subcellularLocation>
</comment>
<comment type="catalytic activity">
    <reaction evidence="12">
        <text>fluoride(in) = fluoride(out)</text>
        <dbReference type="Rhea" id="RHEA:76159"/>
        <dbReference type="ChEBI" id="CHEBI:17051"/>
    </reaction>
    <physiologicalReaction direction="left-to-right" evidence="12">
        <dbReference type="Rhea" id="RHEA:76160"/>
    </physiologicalReaction>
</comment>
<dbReference type="GO" id="GO:0005886">
    <property type="term" value="C:plasma membrane"/>
    <property type="evidence" value="ECO:0007669"/>
    <property type="project" value="UniProtKB-SubCell"/>
</dbReference>
<evidence type="ECO:0000256" key="7">
    <source>
        <dbReference type="ARBA" id="ARBA00023053"/>
    </source>
</evidence>
<keyword evidence="5 14" id="KW-0479">Metal-binding</keyword>
<reference evidence="16 17" key="1">
    <citation type="submission" date="2016-06" db="EMBL/GenBank/DDBJ databases">
        <title>First insights into the genetic diversity and population structure of in the Bacillus cereus group bacteria from diverse marine environments.</title>
        <authorList>
            <person name="Liu Y."/>
            <person name="Lai Q."/>
            <person name="Shao Z."/>
        </authorList>
    </citation>
    <scope>NUCLEOTIDE SEQUENCE [LARGE SCALE GENOMIC DNA]</scope>
    <source>
        <strain evidence="16 17">N35-10-2</strain>
    </source>
</reference>
<dbReference type="RefSeq" id="WP_048528193.1">
    <property type="nucleotide sequence ID" value="NZ_CBCSIO010000004.1"/>
</dbReference>
<evidence type="ECO:0000256" key="11">
    <source>
        <dbReference type="ARBA" id="ARBA00035120"/>
    </source>
</evidence>
<sequence length="118" mass="12958">MIEALLVATGGFFGAITRFAISNWFKKRNKTSFPIATFLINITGAFLLGYIIGDGVSTSWQLLLGTGFMGAFTTFSTFKLETIQLFNLKQFSTLLLYVSTTYIIGILFAFLGMQLGGI</sequence>
<feature type="binding site" evidence="14">
    <location>
        <position position="70"/>
    </location>
    <ligand>
        <name>Na(+)</name>
        <dbReference type="ChEBI" id="CHEBI:29101"/>
        <note>structural</note>
    </ligand>
</feature>
<evidence type="ECO:0000256" key="5">
    <source>
        <dbReference type="ARBA" id="ARBA00022723"/>
    </source>
</evidence>
<feature type="transmembrane region" description="Helical" evidence="14">
    <location>
        <begin position="94"/>
        <end position="115"/>
    </location>
</feature>
<name>A0A1J9T8J0_9BACI</name>
<evidence type="ECO:0000256" key="2">
    <source>
        <dbReference type="ARBA" id="ARBA00022448"/>
    </source>
</evidence>
<dbReference type="NCBIfam" id="TIGR00494">
    <property type="entry name" value="crcB"/>
    <property type="match status" value="1"/>
</dbReference>
<evidence type="ECO:0000256" key="4">
    <source>
        <dbReference type="ARBA" id="ARBA00022692"/>
    </source>
</evidence>
<dbReference type="GO" id="GO:0046872">
    <property type="term" value="F:metal ion binding"/>
    <property type="evidence" value="ECO:0007669"/>
    <property type="project" value="UniProtKB-KW"/>
</dbReference>
<keyword evidence="8 14" id="KW-0406">Ion transport</keyword>